<dbReference type="GO" id="GO:0032259">
    <property type="term" value="P:methylation"/>
    <property type="evidence" value="ECO:0007669"/>
    <property type="project" value="UniProtKB-KW"/>
</dbReference>
<evidence type="ECO:0000256" key="2">
    <source>
        <dbReference type="ARBA" id="ARBA00022679"/>
    </source>
</evidence>
<dbReference type="InterPro" id="IPR051052">
    <property type="entry name" value="Diverse_substrate_MTase"/>
</dbReference>
<reference evidence="4" key="1">
    <citation type="submission" date="2021-05" db="EMBL/GenBank/DDBJ databases">
        <title>Genome of Sphingobium sp. strain.</title>
        <authorList>
            <person name="Fan R."/>
        </authorList>
    </citation>
    <scope>NUCLEOTIDE SEQUENCE</scope>
    <source>
        <strain evidence="4">H33</strain>
    </source>
</reference>
<keyword evidence="1 4" id="KW-0489">Methyltransferase</keyword>
<name>A0A9X1DDU7_9SPHN</name>
<dbReference type="PANTHER" id="PTHR44942:SF4">
    <property type="entry name" value="METHYLTRANSFERASE TYPE 11 DOMAIN-CONTAINING PROTEIN"/>
    <property type="match status" value="1"/>
</dbReference>
<keyword evidence="2" id="KW-0808">Transferase</keyword>
<dbReference type="Proteomes" id="UP001138757">
    <property type="component" value="Unassembled WGS sequence"/>
</dbReference>
<dbReference type="Gene3D" id="3.40.50.150">
    <property type="entry name" value="Vaccinia Virus protein VP39"/>
    <property type="match status" value="1"/>
</dbReference>
<accession>A0A9X1DDU7</accession>
<keyword evidence="5" id="KW-1185">Reference proteome</keyword>
<dbReference type="InterPro" id="IPR029063">
    <property type="entry name" value="SAM-dependent_MTases_sf"/>
</dbReference>
<proteinExistence type="predicted"/>
<dbReference type="SUPFAM" id="SSF53335">
    <property type="entry name" value="S-adenosyl-L-methionine-dependent methyltransferases"/>
    <property type="match status" value="1"/>
</dbReference>
<feature type="domain" description="Methyltransferase" evidence="3">
    <location>
        <begin position="51"/>
        <end position="141"/>
    </location>
</feature>
<evidence type="ECO:0000256" key="1">
    <source>
        <dbReference type="ARBA" id="ARBA00022603"/>
    </source>
</evidence>
<dbReference type="EMBL" id="JAHGAW010000010">
    <property type="protein sequence ID" value="MBT2188410.1"/>
    <property type="molecule type" value="Genomic_DNA"/>
</dbReference>
<evidence type="ECO:0000313" key="4">
    <source>
        <dbReference type="EMBL" id="MBT2188410.1"/>
    </source>
</evidence>
<evidence type="ECO:0000259" key="3">
    <source>
        <dbReference type="Pfam" id="PF13649"/>
    </source>
</evidence>
<evidence type="ECO:0000313" key="5">
    <source>
        <dbReference type="Proteomes" id="UP001138757"/>
    </source>
</evidence>
<dbReference type="AlphaFoldDB" id="A0A9X1DDU7"/>
<protein>
    <submittedName>
        <fullName evidence="4">Methyltransferase domain-containing protein</fullName>
    </submittedName>
</protein>
<dbReference type="CDD" id="cd02440">
    <property type="entry name" value="AdoMet_MTases"/>
    <property type="match status" value="1"/>
</dbReference>
<dbReference type="InterPro" id="IPR041698">
    <property type="entry name" value="Methyltransf_25"/>
</dbReference>
<dbReference type="GO" id="GO:0008168">
    <property type="term" value="F:methyltransferase activity"/>
    <property type="evidence" value="ECO:0007669"/>
    <property type="project" value="UniProtKB-KW"/>
</dbReference>
<dbReference type="Pfam" id="PF13649">
    <property type="entry name" value="Methyltransf_25"/>
    <property type="match status" value="1"/>
</dbReference>
<comment type="caution">
    <text evidence="4">The sequence shown here is derived from an EMBL/GenBank/DDBJ whole genome shotgun (WGS) entry which is preliminary data.</text>
</comment>
<dbReference type="PANTHER" id="PTHR44942">
    <property type="entry name" value="METHYLTRANSF_11 DOMAIN-CONTAINING PROTEIN"/>
    <property type="match status" value="1"/>
</dbReference>
<organism evidence="4 5">
    <name type="scientific">Sphingobium nicotianae</name>
    <dbReference type="NCBI Taxonomy" id="2782607"/>
    <lineage>
        <taxon>Bacteria</taxon>
        <taxon>Pseudomonadati</taxon>
        <taxon>Pseudomonadota</taxon>
        <taxon>Alphaproteobacteria</taxon>
        <taxon>Sphingomonadales</taxon>
        <taxon>Sphingomonadaceae</taxon>
        <taxon>Sphingobium</taxon>
    </lineage>
</organism>
<gene>
    <name evidence="4" type="ORF">KK488_15755</name>
</gene>
<dbReference type="RefSeq" id="WP_214624661.1">
    <property type="nucleotide sequence ID" value="NZ_JAHGAW010000010.1"/>
</dbReference>
<sequence length="259" mass="28029">MQPVAKPDFLSAQQGAAFEDFDVARSYRNRPGYGDAVFDRLIDLMPASGPILDIGCGTGFLARPLASRGFAVDALDISPAMVELGRALPGGQLPKLRWSAVSFEEAGHIGPYALIVAGESLHWMDWATVLPKCRGLLIPGGKLAIVDNRALPLPWQEDLVVLIARYSTSQHYRPYDTAREIAARGLFIEQGRISTDPDPMTQSIEAYIDSFHARASFSRARMGEAASEFDAALCAAVAAKGATEVIIQRVTEIVWGEPA</sequence>